<evidence type="ECO:0000256" key="8">
    <source>
        <dbReference type="SAM" id="Phobius"/>
    </source>
</evidence>
<keyword evidence="7 8" id="KW-0472">Membrane</keyword>
<comment type="subcellular location">
    <subcellularLocation>
        <location evidence="1">Cell membrane</location>
        <topology evidence="1">Multi-pass membrane protein</topology>
    </subcellularLocation>
</comment>
<dbReference type="NCBIfam" id="TIGR00688">
    <property type="entry name" value="rarD"/>
    <property type="match status" value="1"/>
</dbReference>
<dbReference type="InterPro" id="IPR004626">
    <property type="entry name" value="RarD"/>
</dbReference>
<dbReference type="PANTHER" id="PTHR22911:SF137">
    <property type="entry name" value="SOLUTE CARRIER FAMILY 35 MEMBER G2-RELATED"/>
    <property type="match status" value="1"/>
</dbReference>
<feature type="transmembrane region" description="Helical" evidence="8">
    <location>
        <begin position="192"/>
        <end position="211"/>
    </location>
</feature>
<dbReference type="Proteomes" id="UP000886934">
    <property type="component" value="Unassembled WGS sequence"/>
</dbReference>
<dbReference type="EMBL" id="BPNN01000006">
    <property type="protein sequence ID" value="GJA62097.1"/>
    <property type="molecule type" value="Genomic_DNA"/>
</dbReference>
<feature type="transmembrane region" description="Helical" evidence="8">
    <location>
        <begin position="52"/>
        <end position="73"/>
    </location>
</feature>
<feature type="transmembrane region" description="Helical" evidence="8">
    <location>
        <begin position="117"/>
        <end position="134"/>
    </location>
</feature>
<evidence type="ECO:0000256" key="2">
    <source>
        <dbReference type="ARBA" id="ARBA00007362"/>
    </source>
</evidence>
<feature type="transmembrane region" description="Helical" evidence="8">
    <location>
        <begin position="283"/>
        <end position="301"/>
    </location>
</feature>
<comment type="similarity">
    <text evidence="2">Belongs to the EamA transporter family.</text>
</comment>
<feature type="transmembrane region" description="Helical" evidence="8">
    <location>
        <begin position="223"/>
        <end position="245"/>
    </location>
</feature>
<evidence type="ECO:0000256" key="4">
    <source>
        <dbReference type="ARBA" id="ARBA00022475"/>
    </source>
</evidence>
<evidence type="ECO:0000256" key="5">
    <source>
        <dbReference type="ARBA" id="ARBA00022692"/>
    </source>
</evidence>
<dbReference type="GO" id="GO:0005886">
    <property type="term" value="C:plasma membrane"/>
    <property type="evidence" value="ECO:0007669"/>
    <property type="project" value="UniProtKB-SubCell"/>
</dbReference>
<dbReference type="Proteomes" id="UP000887009">
    <property type="component" value="Unassembled WGS sequence"/>
</dbReference>
<accession>A0A3G9IKC0</accession>
<keyword evidence="4" id="KW-1003">Cell membrane</keyword>
<dbReference type="Pfam" id="PF00892">
    <property type="entry name" value="EamA"/>
    <property type="match status" value="1"/>
</dbReference>
<dbReference type="PANTHER" id="PTHR22911">
    <property type="entry name" value="ACYL-MALONYL CONDENSING ENZYME-RELATED"/>
    <property type="match status" value="1"/>
</dbReference>
<evidence type="ECO:0000313" key="10">
    <source>
        <dbReference type="EMBL" id="GJA53651.1"/>
    </source>
</evidence>
<evidence type="ECO:0000313" key="11">
    <source>
        <dbReference type="EMBL" id="GJA62097.1"/>
    </source>
</evidence>
<dbReference type="AlphaFoldDB" id="A0A3G9IKC0"/>
<dbReference type="SUPFAM" id="SSF103481">
    <property type="entry name" value="Multidrug resistance efflux transporter EmrE"/>
    <property type="match status" value="2"/>
</dbReference>
<evidence type="ECO:0000256" key="1">
    <source>
        <dbReference type="ARBA" id="ARBA00004651"/>
    </source>
</evidence>
<dbReference type="InterPro" id="IPR037185">
    <property type="entry name" value="EmrE-like"/>
</dbReference>
<comment type="caution">
    <text evidence="11">The sequence shown here is derived from an EMBL/GenBank/DDBJ whole genome shotgun (WGS) entry which is preliminary data.</text>
</comment>
<feature type="transmembrane region" description="Helical" evidence="8">
    <location>
        <begin position="22"/>
        <end position="40"/>
    </location>
</feature>
<feature type="domain" description="EamA" evidence="9">
    <location>
        <begin position="22"/>
        <end position="155"/>
    </location>
</feature>
<feature type="transmembrane region" description="Helical" evidence="8">
    <location>
        <begin position="85"/>
        <end position="105"/>
    </location>
</feature>
<sequence length="311" mass="34420">MFPDIRTPVKVIRMQQQIQRQGVLYALGAYTLWGLAPIYFKSLSAVPAAEILTHRMIWSCALLMVLVLLGRQWHKVQAVLRQPKVLLTLAFTSVTVGGNWLLFIWAINNGHMLDASLGYYINPLFNVLLGMVFLSEKLRRLQWWAVGLAFVGVAVQLIAFGSLPWIALVLASSFAIYGLIRKKLALDALTGLLIETLIMLPPAAFYLWGIADSPTSHLTQNDWHLNLLLIAAGAVTTAPLLCFTAAATRLKLSTLGFFQYIGPSLMFILAVTLYGEALALDKMITFGCIWSALVLFSLDGLRSGKRRQEVG</sequence>
<organism evidence="11 12">
    <name type="scientific">Aeromonas caviae</name>
    <name type="common">Aeromonas punctata</name>
    <dbReference type="NCBI Taxonomy" id="648"/>
    <lineage>
        <taxon>Bacteria</taxon>
        <taxon>Pseudomonadati</taxon>
        <taxon>Pseudomonadota</taxon>
        <taxon>Gammaproteobacteria</taxon>
        <taxon>Aeromonadales</taxon>
        <taxon>Aeromonadaceae</taxon>
        <taxon>Aeromonas</taxon>
    </lineage>
</organism>
<name>A0A3G9IKC0_AERCA</name>
<proteinExistence type="inferred from homology"/>
<feature type="transmembrane region" description="Helical" evidence="8">
    <location>
        <begin position="165"/>
        <end position="180"/>
    </location>
</feature>
<evidence type="ECO:0000256" key="3">
    <source>
        <dbReference type="ARBA" id="ARBA00022448"/>
    </source>
</evidence>
<evidence type="ECO:0000313" key="12">
    <source>
        <dbReference type="Proteomes" id="UP000886934"/>
    </source>
</evidence>
<evidence type="ECO:0000256" key="6">
    <source>
        <dbReference type="ARBA" id="ARBA00022989"/>
    </source>
</evidence>
<dbReference type="InterPro" id="IPR000620">
    <property type="entry name" value="EamA_dom"/>
</dbReference>
<protein>
    <submittedName>
        <fullName evidence="11">Chloramphenicol resistance permease RarD</fullName>
    </submittedName>
</protein>
<keyword evidence="6 8" id="KW-1133">Transmembrane helix</keyword>
<dbReference type="EMBL" id="BPNL01000009">
    <property type="protein sequence ID" value="GJA53651.1"/>
    <property type="molecule type" value="Genomic_DNA"/>
</dbReference>
<reference evidence="11" key="1">
    <citation type="submission" date="2021-07" db="EMBL/GenBank/DDBJ databases">
        <title>Draft genome sequence of carbapenem-resistant Aeromonas spp. in Japan.</title>
        <authorList>
            <person name="Maehana S."/>
            <person name="Suzuki M."/>
            <person name="Kitasato H."/>
        </authorList>
    </citation>
    <scope>NUCLEOTIDE SEQUENCE</scope>
    <source>
        <strain evidence="10">KAM348</strain>
        <strain evidence="11">KAM351</strain>
    </source>
</reference>
<keyword evidence="3" id="KW-0813">Transport</keyword>
<gene>
    <name evidence="11" type="primary">rarD-1</name>
    <name evidence="10" type="ORF">KAM348_10740</name>
    <name evidence="11" type="ORF">KAM351_07080</name>
</gene>
<evidence type="ECO:0000259" key="9">
    <source>
        <dbReference type="Pfam" id="PF00892"/>
    </source>
</evidence>
<keyword evidence="5 8" id="KW-0812">Transmembrane</keyword>
<feature type="transmembrane region" description="Helical" evidence="8">
    <location>
        <begin position="257"/>
        <end position="277"/>
    </location>
</feature>
<evidence type="ECO:0000256" key="7">
    <source>
        <dbReference type="ARBA" id="ARBA00023136"/>
    </source>
</evidence>
<feature type="transmembrane region" description="Helical" evidence="8">
    <location>
        <begin position="141"/>
        <end position="159"/>
    </location>
</feature>